<dbReference type="Gene3D" id="2.40.128.130">
    <property type="entry name" value="Autotransporter beta-domain"/>
    <property type="match status" value="1"/>
</dbReference>
<protein>
    <recommendedName>
        <fullName evidence="2">Autotransporter domain-containing protein</fullName>
    </recommendedName>
</protein>
<dbReference type="Pfam" id="PF03797">
    <property type="entry name" value="Autotransporter"/>
    <property type="match status" value="1"/>
</dbReference>
<dbReference type="InterPro" id="IPR012332">
    <property type="entry name" value="Autotransporter_pectin_lyase_C"/>
</dbReference>
<dbReference type="GO" id="GO:0019867">
    <property type="term" value="C:outer membrane"/>
    <property type="evidence" value="ECO:0007669"/>
    <property type="project" value="InterPro"/>
</dbReference>
<evidence type="ECO:0000256" key="1">
    <source>
        <dbReference type="SAM" id="MobiDB-lite"/>
    </source>
</evidence>
<name>A0A2S0M3X4_MEGEL</name>
<reference evidence="3 4" key="1">
    <citation type="journal article" date="2018" name="Genome Announc.">
        <title>Complete genomes of two Megasphaera elsdenii strains, NCIMB 702410 and ATCC 25940.</title>
        <authorList>
            <person name="Hatmaker E.A."/>
            <person name="O'Dell K."/>
            <person name="Riley L.A."/>
            <person name="Klingeman D.M."/>
            <person name="Guss A.M."/>
        </authorList>
    </citation>
    <scope>NUCLEOTIDE SEQUENCE [LARGE SCALE GENOMIC DNA]</scope>
    <source>
        <strain evidence="3 4">NCIMB702410</strain>
    </source>
</reference>
<dbReference type="PROSITE" id="PS51208">
    <property type="entry name" value="AUTOTRANSPORTER"/>
    <property type="match status" value="1"/>
</dbReference>
<dbReference type="Gene3D" id="2.160.20.20">
    <property type="match status" value="1"/>
</dbReference>
<dbReference type="InterPro" id="IPR005546">
    <property type="entry name" value="Autotransporte_beta"/>
</dbReference>
<dbReference type="NCBIfam" id="TIGR01414">
    <property type="entry name" value="autotrans_barl"/>
    <property type="match status" value="1"/>
</dbReference>
<proteinExistence type="predicted"/>
<sequence>MAAGSDDTDSGTYHFDSHTSINGSGGSTYHDKGNSDLDSFSHPDSDLTLDWTNEGKTGGISRGSGVSAIYNTPEVTAKNITVIATQTGNQWNDKGIVYNGSSNNGKITATGTIKIQTNDDCIYTNTTGHNVKISGFNKLMLESTGKSAHQGSGYAIMNNGTNNFLTITGGKNSEIDMTNTGNRAVVADNSKTAGSTKISLTANTINLHANVNSKYFSDFKLKDYSIVQTAAHYAFTGGQIEINGLDKTIINNENKNGGIAVDAYATSGKSLIEINKKSKGVVEITGDVVGDNGTADIDFAGSQSFLTGNMKASGENGKILADFKGNEAKMTGNIDTTETGYDSHYNIIGNKGTVEANFTGSNASMTGDIIAAGDSKVTTVFSGNKASFTGAIDTTRTSRTSKIGAWNLVDSPNNSTVTADFSGNNAAFTGSLKAAGTSTAKVSLTNQGNWKGAAHTSDEADTAVTLSNGSIWNITENSNVSVMNLSSGAVASLSGSAHSLNMGTLKASGVPGTFAMDLTYHDNNVSTYENATDSDFLYAHDGSGSTFTVQPTAIASVDTMKSGDKLYFAQVKDGAAAFTVNQNILVQNKKRLFDNKLSVNKEVDSTKTNYEDWFLTPVEDGKTPNPNAFTPGAAYNAAFALWRDDDTLLKRLGELRYNQDNQGIWARFTNKRLERDGRHGFEGNFKTLQVGLDKEKKTAHHGNWYYGGAVSHLWGNTDYEQGHGSQKATDFTFYGTNLRPQGHYLDLIARVGRIDSDYDSTYGDHGRFQNWGSSIGAEYGRKKTLSRGWSLEPQAQLTYHYLWGDDYTTRNGARVHQDNADSLVGRLGFVLGREFHEGAKNPSRVYLKASVLHDFLGDTTSRISDDLTYTDNDDLGDTWYVVGIGTNIQFADNTQFYFDAERSFHADVDMKYRFNAGIRFEF</sequence>
<evidence type="ECO:0000313" key="4">
    <source>
        <dbReference type="Proteomes" id="UP000238358"/>
    </source>
</evidence>
<feature type="domain" description="Autotransporter" evidence="2">
    <location>
        <begin position="657"/>
        <end position="922"/>
    </location>
</feature>
<feature type="region of interest" description="Disordered" evidence="1">
    <location>
        <begin position="1"/>
        <end position="41"/>
    </location>
</feature>
<gene>
    <name evidence="3" type="ORF">C6Y28_00085</name>
</gene>
<dbReference type="SUPFAM" id="SSF103515">
    <property type="entry name" value="Autotransporter"/>
    <property type="match status" value="1"/>
</dbReference>
<dbReference type="AlphaFoldDB" id="A0A2S0M3X4"/>
<feature type="compositionally biased region" description="Basic and acidic residues" evidence="1">
    <location>
        <begin position="29"/>
        <end position="41"/>
    </location>
</feature>
<dbReference type="InterPro" id="IPR006315">
    <property type="entry name" value="OM_autotransptr_brl_dom"/>
</dbReference>
<organism evidence="3 4">
    <name type="scientific">Megasphaera elsdenii</name>
    <dbReference type="NCBI Taxonomy" id="907"/>
    <lineage>
        <taxon>Bacteria</taxon>
        <taxon>Bacillati</taxon>
        <taxon>Bacillota</taxon>
        <taxon>Negativicutes</taxon>
        <taxon>Veillonellales</taxon>
        <taxon>Veillonellaceae</taxon>
        <taxon>Megasphaera</taxon>
    </lineage>
</organism>
<dbReference type="InterPro" id="IPR036709">
    <property type="entry name" value="Autotransporte_beta_dom_sf"/>
</dbReference>
<dbReference type="InterPro" id="IPR003991">
    <property type="entry name" value="Pertactin_virulence_factor"/>
</dbReference>
<dbReference type="EMBL" id="CP027569">
    <property type="protein sequence ID" value="AVO26153.1"/>
    <property type="molecule type" value="Genomic_DNA"/>
</dbReference>
<evidence type="ECO:0000313" key="3">
    <source>
        <dbReference type="EMBL" id="AVO26153.1"/>
    </source>
</evidence>
<accession>A0A2S0M3X4</accession>
<dbReference type="SMART" id="SM00869">
    <property type="entry name" value="Autotransporter"/>
    <property type="match status" value="1"/>
</dbReference>
<dbReference type="RefSeq" id="WP_106669688.1">
    <property type="nucleotide sequence ID" value="NZ_CP027569.1"/>
</dbReference>
<evidence type="ECO:0000259" key="2">
    <source>
        <dbReference type="PROSITE" id="PS51208"/>
    </source>
</evidence>
<dbReference type="Proteomes" id="UP000238358">
    <property type="component" value="Chromosome"/>
</dbReference>
<dbReference type="PRINTS" id="PR01484">
    <property type="entry name" value="PRTACTNFAMLY"/>
</dbReference>
<dbReference type="OrthoDB" id="1625740at2"/>